<dbReference type="GO" id="GO:0005524">
    <property type="term" value="F:ATP binding"/>
    <property type="evidence" value="ECO:0007669"/>
    <property type="project" value="UniProtKB-UniRule"/>
</dbReference>
<keyword evidence="8" id="KW-1185">Reference proteome</keyword>
<dbReference type="InterPro" id="IPR011009">
    <property type="entry name" value="Kinase-like_dom_sf"/>
</dbReference>
<dbReference type="Proteomes" id="UP001381693">
    <property type="component" value="Unassembled WGS sequence"/>
</dbReference>
<dbReference type="InterPro" id="IPR017441">
    <property type="entry name" value="Protein_kinase_ATP_BS"/>
</dbReference>
<keyword evidence="1 5" id="KW-0808">Transferase</keyword>
<dbReference type="InterPro" id="IPR008271">
    <property type="entry name" value="Ser/Thr_kinase_AS"/>
</dbReference>
<dbReference type="GO" id="GO:0004674">
    <property type="term" value="F:protein serine/threonine kinase activity"/>
    <property type="evidence" value="ECO:0007669"/>
    <property type="project" value="UniProtKB-KW"/>
</dbReference>
<dbReference type="InterPro" id="IPR001245">
    <property type="entry name" value="Ser-Thr/Tyr_kinase_cat_dom"/>
</dbReference>
<dbReference type="PROSITE" id="PS50011">
    <property type="entry name" value="PROTEIN_KINASE_DOM"/>
    <property type="match status" value="1"/>
</dbReference>
<dbReference type="CDD" id="cd00180">
    <property type="entry name" value="PKc"/>
    <property type="match status" value="1"/>
</dbReference>
<feature type="non-terminal residue" evidence="7">
    <location>
        <position position="323"/>
    </location>
</feature>
<evidence type="ECO:0000313" key="8">
    <source>
        <dbReference type="Proteomes" id="UP001381693"/>
    </source>
</evidence>
<keyword evidence="3 4" id="KW-0067">ATP-binding</keyword>
<dbReference type="EMBL" id="JAXCGZ010024071">
    <property type="protein sequence ID" value="KAK6997535.1"/>
    <property type="molecule type" value="Genomic_DNA"/>
</dbReference>
<dbReference type="Pfam" id="PF07714">
    <property type="entry name" value="PK_Tyr_Ser-Thr"/>
    <property type="match status" value="1"/>
</dbReference>
<evidence type="ECO:0000256" key="4">
    <source>
        <dbReference type="PROSITE-ProRule" id="PRU10141"/>
    </source>
</evidence>
<dbReference type="SUPFAM" id="SSF56112">
    <property type="entry name" value="Protein kinase-like (PK-like)"/>
    <property type="match status" value="1"/>
</dbReference>
<evidence type="ECO:0000256" key="1">
    <source>
        <dbReference type="ARBA" id="ARBA00022527"/>
    </source>
</evidence>
<name>A0AAN8WAN0_HALRR</name>
<dbReference type="InterPro" id="IPR000719">
    <property type="entry name" value="Prot_kinase_dom"/>
</dbReference>
<organism evidence="7 8">
    <name type="scientific">Halocaridina rubra</name>
    <name type="common">Hawaiian red shrimp</name>
    <dbReference type="NCBI Taxonomy" id="373956"/>
    <lineage>
        <taxon>Eukaryota</taxon>
        <taxon>Metazoa</taxon>
        <taxon>Ecdysozoa</taxon>
        <taxon>Arthropoda</taxon>
        <taxon>Crustacea</taxon>
        <taxon>Multicrustacea</taxon>
        <taxon>Malacostraca</taxon>
        <taxon>Eumalacostraca</taxon>
        <taxon>Eucarida</taxon>
        <taxon>Decapoda</taxon>
        <taxon>Pleocyemata</taxon>
        <taxon>Caridea</taxon>
        <taxon>Atyoidea</taxon>
        <taxon>Atyidae</taxon>
        <taxon>Halocaridina</taxon>
    </lineage>
</organism>
<evidence type="ECO:0000256" key="3">
    <source>
        <dbReference type="ARBA" id="ARBA00022840"/>
    </source>
</evidence>
<dbReference type="InterPro" id="IPR051681">
    <property type="entry name" value="Ser/Thr_Kinases-Pseudokinases"/>
</dbReference>
<accession>A0AAN8WAN0</accession>
<evidence type="ECO:0000313" key="7">
    <source>
        <dbReference type="EMBL" id="KAK6997535.1"/>
    </source>
</evidence>
<sequence length="323" mass="37165">MNLWKNRRIVSQQGLFITGEESYKPTKLRSNQIIRRERKKIKRKAKTIAQERIRTMVSSREALADNNKKHMSSRLRRIKPDILGPQDLRLLRLKANQRLGSGGYGTVFRIKYKHQDAALKLAHQSSRSIQRSFKQERNVLEILQGEAGAPRILAYCQDPPAIVMEFIPGRDFLQIVQDKGISDINKLQMLPEIGRQLQKLHQHNIVHVDFKANNIMVEVQPKENPSSNSLCMRIMDFGMAYPVGSLLQLRSNGAAWYAPEYRQKGGGFTSTSGDVYSFGYLIKHTVRRLQRPPSEKYLELASMCMRNKQRHRLPLSSALETLD</sequence>
<comment type="similarity">
    <text evidence="5">Belongs to the protein kinase superfamily.</text>
</comment>
<keyword evidence="1 5" id="KW-0723">Serine/threonine-protein kinase</keyword>
<evidence type="ECO:0000256" key="2">
    <source>
        <dbReference type="ARBA" id="ARBA00022741"/>
    </source>
</evidence>
<dbReference type="PANTHER" id="PTHR44329">
    <property type="entry name" value="SERINE/THREONINE-PROTEIN KINASE TNNI3K-RELATED"/>
    <property type="match status" value="1"/>
</dbReference>
<evidence type="ECO:0000259" key="6">
    <source>
        <dbReference type="PROSITE" id="PS50011"/>
    </source>
</evidence>
<protein>
    <recommendedName>
        <fullName evidence="6">Protein kinase domain-containing protein</fullName>
    </recommendedName>
</protein>
<keyword evidence="1 5" id="KW-0418">Kinase</keyword>
<dbReference type="GO" id="GO:0006950">
    <property type="term" value="P:response to stress"/>
    <property type="evidence" value="ECO:0007669"/>
    <property type="project" value="UniProtKB-ARBA"/>
</dbReference>
<proteinExistence type="inferred from homology"/>
<dbReference type="PROSITE" id="PS00107">
    <property type="entry name" value="PROTEIN_KINASE_ATP"/>
    <property type="match status" value="1"/>
</dbReference>
<dbReference type="Gene3D" id="1.10.510.10">
    <property type="entry name" value="Transferase(Phosphotransferase) domain 1"/>
    <property type="match status" value="1"/>
</dbReference>
<keyword evidence="2 4" id="KW-0547">Nucleotide-binding</keyword>
<evidence type="ECO:0000256" key="5">
    <source>
        <dbReference type="RuleBase" id="RU000304"/>
    </source>
</evidence>
<reference evidence="7 8" key="1">
    <citation type="submission" date="2023-11" db="EMBL/GenBank/DDBJ databases">
        <title>Halocaridina rubra genome assembly.</title>
        <authorList>
            <person name="Smith C."/>
        </authorList>
    </citation>
    <scope>NUCLEOTIDE SEQUENCE [LARGE SCALE GENOMIC DNA]</scope>
    <source>
        <strain evidence="7">EP-1</strain>
        <tissue evidence="7">Whole</tissue>
    </source>
</reference>
<dbReference type="PROSITE" id="PS00108">
    <property type="entry name" value="PROTEIN_KINASE_ST"/>
    <property type="match status" value="1"/>
</dbReference>
<feature type="binding site" evidence="4">
    <location>
        <position position="120"/>
    </location>
    <ligand>
        <name>ATP</name>
        <dbReference type="ChEBI" id="CHEBI:30616"/>
    </ligand>
</feature>
<dbReference type="AlphaFoldDB" id="A0AAN8WAN0"/>
<feature type="domain" description="Protein kinase" evidence="6">
    <location>
        <begin position="93"/>
        <end position="323"/>
    </location>
</feature>
<comment type="caution">
    <text evidence="7">The sequence shown here is derived from an EMBL/GenBank/DDBJ whole genome shotgun (WGS) entry which is preliminary data.</text>
</comment>
<gene>
    <name evidence="7" type="ORF">SK128_023575</name>
</gene>